<keyword evidence="3" id="KW-1185">Reference proteome</keyword>
<dbReference type="Proteomes" id="UP000008281">
    <property type="component" value="Unassembled WGS sequence"/>
</dbReference>
<sequence>MAEIDFSIPYWLLNSYHIIGGSSLIFGIFSIYLIVFESSKIDDFRYFLLNLQVKSIVSIQHLILLTSRLFVAFSMQPVLLYPLVSGYIMGFSRYFGGTMYSCLLICIALIVYQVESIVFCFIRKHQTIANTLKKYKLPKWFVWSLFIFFVTALVLLIVFFSRTTVDQDKRFEYINEHFPQYLTSYQSLPNFSIYVADNYFITVVLTAVSAGIFSFSILCLIIVNIFRMLSILKTQISASNYQKHRVAVWSLLAQFATSSVCFVPPIFYVFIVLIGVNGAQCECSLLTLWSLNIMKFAVIVEYLLVIACLHSSLNVAVLVLTFPPYRKFVISLVRRKSEQGLSVKR</sequence>
<evidence type="ECO:0000313" key="3">
    <source>
        <dbReference type="Proteomes" id="UP000008281"/>
    </source>
</evidence>
<feature type="transmembrane region" description="Helical" evidence="1">
    <location>
        <begin position="246"/>
        <end position="276"/>
    </location>
</feature>
<feature type="transmembrane region" description="Helical" evidence="1">
    <location>
        <begin position="296"/>
        <end position="322"/>
    </location>
</feature>
<evidence type="ECO:0000256" key="1">
    <source>
        <dbReference type="SAM" id="Phobius"/>
    </source>
</evidence>
<keyword evidence="1" id="KW-0472">Membrane</keyword>
<dbReference type="InParanoid" id="E3M1Y0"/>
<dbReference type="Pfam" id="PF10327">
    <property type="entry name" value="7TM_GPCR_Sri"/>
    <property type="match status" value="1"/>
</dbReference>
<feature type="transmembrane region" description="Helical" evidence="1">
    <location>
        <begin position="199"/>
        <end position="226"/>
    </location>
</feature>
<feature type="transmembrane region" description="Helical" evidence="1">
    <location>
        <begin position="16"/>
        <end position="35"/>
    </location>
</feature>
<feature type="transmembrane region" description="Helical" evidence="1">
    <location>
        <begin position="98"/>
        <end position="119"/>
    </location>
</feature>
<dbReference type="OrthoDB" id="5835759at2759"/>
<dbReference type="AlphaFoldDB" id="E3M1Y0"/>
<name>E3M1Y0_CAERE</name>
<keyword evidence="1" id="KW-1133">Transmembrane helix</keyword>
<evidence type="ECO:0000313" key="2">
    <source>
        <dbReference type="EMBL" id="EFO88843.1"/>
    </source>
</evidence>
<protein>
    <submittedName>
        <fullName evidence="2">Uncharacterized protein</fullName>
    </submittedName>
</protein>
<feature type="transmembrane region" description="Helical" evidence="1">
    <location>
        <begin position="140"/>
        <end position="160"/>
    </location>
</feature>
<dbReference type="PANTHER" id="PTHR45830">
    <property type="entry name" value="SERPENTINE RECEPTOR, CLASS I"/>
    <property type="match status" value="1"/>
</dbReference>
<organism evidence="3">
    <name type="scientific">Caenorhabditis remanei</name>
    <name type="common">Caenorhabditis vulgaris</name>
    <dbReference type="NCBI Taxonomy" id="31234"/>
    <lineage>
        <taxon>Eukaryota</taxon>
        <taxon>Metazoa</taxon>
        <taxon>Ecdysozoa</taxon>
        <taxon>Nematoda</taxon>
        <taxon>Chromadorea</taxon>
        <taxon>Rhabditida</taxon>
        <taxon>Rhabditina</taxon>
        <taxon>Rhabditomorpha</taxon>
        <taxon>Rhabditoidea</taxon>
        <taxon>Rhabditidae</taxon>
        <taxon>Peloderinae</taxon>
        <taxon>Caenorhabditis</taxon>
    </lineage>
</organism>
<dbReference type="InterPro" id="IPR019429">
    <property type="entry name" value="7TM_GPCR_serpentine_rcpt_Sri"/>
</dbReference>
<dbReference type="PANTHER" id="PTHR45830:SF8">
    <property type="entry name" value="SERPENTINE RECEPTOR, CLASS H-RELATED"/>
    <property type="match status" value="1"/>
</dbReference>
<dbReference type="EMBL" id="DS268421">
    <property type="protein sequence ID" value="EFO88843.1"/>
    <property type="molecule type" value="Genomic_DNA"/>
</dbReference>
<proteinExistence type="predicted"/>
<dbReference type="HOGENOM" id="CLU_067919_1_0_1"/>
<dbReference type="eggNOG" id="ENOG502SX9A">
    <property type="taxonomic scope" value="Eukaryota"/>
</dbReference>
<reference evidence="2" key="1">
    <citation type="submission" date="2007-07" db="EMBL/GenBank/DDBJ databases">
        <title>PCAP assembly of the Caenorhabditis remanei genome.</title>
        <authorList>
            <consortium name="The Caenorhabditis remanei Sequencing Consortium"/>
            <person name="Wilson R.K."/>
        </authorList>
    </citation>
    <scope>NUCLEOTIDE SEQUENCE [LARGE SCALE GENOMIC DNA]</scope>
    <source>
        <strain evidence="2">PB4641</strain>
    </source>
</reference>
<accession>E3M1Y0</accession>
<gene>
    <name evidence="2" type="ORF">CRE_06393</name>
</gene>
<keyword evidence="1" id="KW-0812">Transmembrane</keyword>